<feature type="transmembrane region" description="Helical" evidence="7">
    <location>
        <begin position="107"/>
        <end position="129"/>
    </location>
</feature>
<feature type="transmembrane region" description="Helical" evidence="7">
    <location>
        <begin position="75"/>
        <end position="95"/>
    </location>
</feature>
<dbReference type="AlphaFoldDB" id="A0AAN8PV28"/>
<reference evidence="8 9" key="1">
    <citation type="submission" date="2024-01" db="EMBL/GenBank/DDBJ databases">
        <title>The genome of the rayed Mediterranean limpet Patella caerulea (Linnaeus, 1758).</title>
        <authorList>
            <person name="Anh-Thu Weber A."/>
            <person name="Halstead-Nussloch G."/>
        </authorList>
    </citation>
    <scope>NUCLEOTIDE SEQUENCE [LARGE SCALE GENOMIC DNA]</scope>
    <source>
        <strain evidence="8">AATW-2023a</strain>
        <tissue evidence="8">Whole specimen</tissue>
    </source>
</reference>
<dbReference type="EMBL" id="JAZGQO010000006">
    <property type="protein sequence ID" value="KAK6185203.1"/>
    <property type="molecule type" value="Genomic_DNA"/>
</dbReference>
<comment type="caution">
    <text evidence="8">The sequence shown here is derived from an EMBL/GenBank/DDBJ whole genome shotgun (WGS) entry which is preliminary data.</text>
</comment>
<dbReference type="SUPFAM" id="SSF103473">
    <property type="entry name" value="MFS general substrate transporter"/>
    <property type="match status" value="1"/>
</dbReference>
<feature type="transmembrane region" description="Helical" evidence="7">
    <location>
        <begin position="438"/>
        <end position="458"/>
    </location>
</feature>
<feature type="transmembrane region" description="Helical" evidence="7">
    <location>
        <begin position="319"/>
        <end position="340"/>
    </location>
</feature>
<evidence type="ECO:0000256" key="6">
    <source>
        <dbReference type="ARBA" id="ARBA00023180"/>
    </source>
</evidence>
<keyword evidence="6" id="KW-0325">Glycoprotein</keyword>
<evidence type="ECO:0008006" key="10">
    <source>
        <dbReference type="Google" id="ProtNLM"/>
    </source>
</evidence>
<dbReference type="Pfam" id="PF05978">
    <property type="entry name" value="UNC-93"/>
    <property type="match status" value="1"/>
</dbReference>
<dbReference type="PANTHER" id="PTHR19444">
    <property type="entry name" value="UNC-93 RELATED"/>
    <property type="match status" value="1"/>
</dbReference>
<protein>
    <recommendedName>
        <fullName evidence="10">UNC93-like protein</fullName>
    </recommendedName>
</protein>
<feature type="transmembrane region" description="Helical" evidence="7">
    <location>
        <begin position="377"/>
        <end position="394"/>
    </location>
</feature>
<dbReference type="InterPro" id="IPR051951">
    <property type="entry name" value="UNC-93_regulatory"/>
</dbReference>
<proteinExistence type="inferred from homology"/>
<dbReference type="PANTHER" id="PTHR19444:SF13">
    <property type="entry name" value="PROTEIN UNC-93 HOMOLOG A"/>
    <property type="match status" value="1"/>
</dbReference>
<comment type="subcellular location">
    <subcellularLocation>
        <location evidence="1">Membrane</location>
        <topology evidence="1">Multi-pass membrane protein</topology>
    </subcellularLocation>
</comment>
<dbReference type="InterPro" id="IPR036259">
    <property type="entry name" value="MFS_trans_sf"/>
</dbReference>
<keyword evidence="3 7" id="KW-0812">Transmembrane</keyword>
<sequence>MTDKEKYQMDFPTKEANGHAAEPFTCQMSKFQILKNLFVVSFGFVFLFTAFQSMANLQSSLNKEEGVGTASLSTLYGALVVSCMFVPPILIAHLGCKWTIPLSMCGYVLYMGANFYAVWGTMIPAAIILGLGAAPLWSAKCAYLTETGVWYAKLTGQSEDATINRFFGIFFMIFQTSQIWGNLISSTVFSPTPENGTTLNVTNDLNKCGANFDPIDPPSNNTNLKKPEQNQVYLLCGIYIGCAVAAVIIITVLLDKIILEKDEKRQGRPSPKLLIATFKHLISSPAQILLIPLTIYSGVEQAFISGDYTKSYITCSLGIWNVGYVMICYGVVDAICSFAFGRMVQYVGHIPFFILAFIVHGGVQITLLFWIPDPDAIVIFYVLAALWGMGDAVIQTQINAFYGFLFKDNTEPAFANYRLWESVGFIFAYAYNDFIVTNIKIYVCMAFLVVGMAGYGTVEVMQRTRSARSADITK</sequence>
<name>A0AAN8PV28_PATCE</name>
<keyword evidence="9" id="KW-1185">Reference proteome</keyword>
<evidence type="ECO:0000256" key="2">
    <source>
        <dbReference type="ARBA" id="ARBA00009172"/>
    </source>
</evidence>
<accession>A0AAN8PV28</accession>
<gene>
    <name evidence="8" type="ORF">SNE40_007489</name>
</gene>
<evidence type="ECO:0000256" key="1">
    <source>
        <dbReference type="ARBA" id="ARBA00004141"/>
    </source>
</evidence>
<evidence type="ECO:0000256" key="3">
    <source>
        <dbReference type="ARBA" id="ARBA00022692"/>
    </source>
</evidence>
<feature type="transmembrane region" description="Helical" evidence="7">
    <location>
        <begin position="274"/>
        <end position="299"/>
    </location>
</feature>
<keyword evidence="5 7" id="KW-0472">Membrane</keyword>
<organism evidence="8 9">
    <name type="scientific">Patella caerulea</name>
    <name type="common">Rayed Mediterranean limpet</name>
    <dbReference type="NCBI Taxonomy" id="87958"/>
    <lineage>
        <taxon>Eukaryota</taxon>
        <taxon>Metazoa</taxon>
        <taxon>Spiralia</taxon>
        <taxon>Lophotrochozoa</taxon>
        <taxon>Mollusca</taxon>
        <taxon>Gastropoda</taxon>
        <taxon>Patellogastropoda</taxon>
        <taxon>Patelloidea</taxon>
        <taxon>Patellidae</taxon>
        <taxon>Patella</taxon>
    </lineage>
</organism>
<dbReference type="InterPro" id="IPR010291">
    <property type="entry name" value="Ion_channel_UNC-93"/>
</dbReference>
<evidence type="ECO:0000256" key="7">
    <source>
        <dbReference type="SAM" id="Phobius"/>
    </source>
</evidence>
<dbReference type="Gene3D" id="1.20.1250.20">
    <property type="entry name" value="MFS general substrate transporter like domains"/>
    <property type="match status" value="1"/>
</dbReference>
<feature type="transmembrane region" description="Helical" evidence="7">
    <location>
        <begin position="232"/>
        <end position="254"/>
    </location>
</feature>
<dbReference type="FunFam" id="1.20.1250.20:FF:000290">
    <property type="entry name" value="Unc-93 homolog A"/>
    <property type="match status" value="1"/>
</dbReference>
<evidence type="ECO:0000256" key="5">
    <source>
        <dbReference type="ARBA" id="ARBA00023136"/>
    </source>
</evidence>
<evidence type="ECO:0000256" key="4">
    <source>
        <dbReference type="ARBA" id="ARBA00022989"/>
    </source>
</evidence>
<dbReference type="CDD" id="cd17406">
    <property type="entry name" value="MFS_unc93A_like"/>
    <property type="match status" value="1"/>
</dbReference>
<keyword evidence="4 7" id="KW-1133">Transmembrane helix</keyword>
<feature type="transmembrane region" description="Helical" evidence="7">
    <location>
        <begin position="37"/>
        <end position="55"/>
    </location>
</feature>
<comment type="similarity">
    <text evidence="2">Belongs to the unc-93 family.</text>
</comment>
<evidence type="ECO:0000313" key="9">
    <source>
        <dbReference type="Proteomes" id="UP001347796"/>
    </source>
</evidence>
<feature type="transmembrane region" description="Helical" evidence="7">
    <location>
        <begin position="352"/>
        <end position="371"/>
    </location>
</feature>
<dbReference type="GO" id="GO:0016020">
    <property type="term" value="C:membrane"/>
    <property type="evidence" value="ECO:0007669"/>
    <property type="project" value="UniProtKB-SubCell"/>
</dbReference>
<dbReference type="Proteomes" id="UP001347796">
    <property type="component" value="Unassembled WGS sequence"/>
</dbReference>
<evidence type="ECO:0000313" key="8">
    <source>
        <dbReference type="EMBL" id="KAK6185203.1"/>
    </source>
</evidence>